<dbReference type="KEGG" id="bot:CIT37_13320"/>
<dbReference type="Proteomes" id="UP000215703">
    <property type="component" value="Chromosome"/>
</dbReference>
<dbReference type="EMBL" id="CP029425">
    <property type="protein sequence ID" value="AWL93071.1"/>
    <property type="molecule type" value="Genomic_DNA"/>
</dbReference>
<name>A0A2U8P5R5_9BRAD</name>
<proteinExistence type="predicted"/>
<protein>
    <submittedName>
        <fullName evidence="1">Uncharacterized protein</fullName>
    </submittedName>
</protein>
<evidence type="ECO:0000313" key="1">
    <source>
        <dbReference type="EMBL" id="AWL93071.1"/>
    </source>
</evidence>
<gene>
    <name evidence="1" type="ORF">CIT37_13320</name>
</gene>
<dbReference type="GeneID" id="92963610"/>
<accession>A0A2U8P5R5</accession>
<reference evidence="1 2" key="2">
    <citation type="journal article" date="2017" name="Syst. Appl. Microbiol.">
        <title>Soybeans inoculated with root zone soils of Canadian native legumes harbour diverse and novel Bradyrhizobium spp. that possess agricultural potential.</title>
        <authorList>
            <person name="Bromfield E.S.P."/>
            <person name="Cloutier S."/>
            <person name="Tambong J.T."/>
            <person name="Tran Thi T.V."/>
        </authorList>
    </citation>
    <scope>NUCLEOTIDE SEQUENCE [LARGE SCALE GENOMIC DNA]</scope>
    <source>
        <strain evidence="1 2">OO99</strain>
    </source>
</reference>
<sequence>MKSMDTFDPDMPCHVHDGLNDQIIECSPQWAWMYRQHASRWDEGVIAGTVCYSTDAATFWASSRVRELMLNLRILAALYRHQFA</sequence>
<reference evidence="1 2" key="1">
    <citation type="journal article" date="2014" name="Int. J. Syst. Evol. Microbiol.">
        <title>Bradyrhizobium ottawaense sp. nov., a symbiotic nitrogen fixing bacterium from root nodules of soybeans in Canada.</title>
        <authorList>
            <person name="Yu X."/>
            <person name="Cloutier S."/>
            <person name="Tambong J.T."/>
            <person name="Bromfield E.S."/>
        </authorList>
    </citation>
    <scope>NUCLEOTIDE SEQUENCE [LARGE SCALE GENOMIC DNA]</scope>
    <source>
        <strain evidence="1 2">OO99</strain>
    </source>
</reference>
<dbReference type="AlphaFoldDB" id="A0A2U8P5R5"/>
<organism evidence="1 2">
    <name type="scientific">Bradyrhizobium ottawaense</name>
    <dbReference type="NCBI Taxonomy" id="931866"/>
    <lineage>
        <taxon>Bacteria</taxon>
        <taxon>Pseudomonadati</taxon>
        <taxon>Pseudomonadota</taxon>
        <taxon>Alphaproteobacteria</taxon>
        <taxon>Hyphomicrobiales</taxon>
        <taxon>Nitrobacteraceae</taxon>
        <taxon>Bradyrhizobium</taxon>
    </lineage>
</organism>
<evidence type="ECO:0000313" key="2">
    <source>
        <dbReference type="Proteomes" id="UP000215703"/>
    </source>
</evidence>
<dbReference type="RefSeq" id="WP_038973263.1">
    <property type="nucleotide sequence ID" value="NZ_CP029425.2"/>
</dbReference>